<dbReference type="Pfam" id="PF00884">
    <property type="entry name" value="Sulfatase"/>
    <property type="match status" value="1"/>
</dbReference>
<keyword evidence="3" id="KW-0479">Metal-binding</keyword>
<evidence type="ECO:0000313" key="11">
    <source>
        <dbReference type="Proteomes" id="UP000179797"/>
    </source>
</evidence>
<evidence type="ECO:0000259" key="9">
    <source>
        <dbReference type="Pfam" id="PF00884"/>
    </source>
</evidence>
<evidence type="ECO:0000256" key="7">
    <source>
        <dbReference type="SAM" id="Coils"/>
    </source>
</evidence>
<dbReference type="InterPro" id="IPR017850">
    <property type="entry name" value="Alkaline_phosphatase_core_sf"/>
</dbReference>
<dbReference type="PROSITE" id="PS00523">
    <property type="entry name" value="SULFATASE_1"/>
    <property type="match status" value="1"/>
</dbReference>
<dbReference type="InterPro" id="IPR050738">
    <property type="entry name" value="Sulfatase"/>
</dbReference>
<feature type="signal peptide" evidence="8">
    <location>
        <begin position="1"/>
        <end position="22"/>
    </location>
</feature>
<evidence type="ECO:0000256" key="4">
    <source>
        <dbReference type="ARBA" id="ARBA00022729"/>
    </source>
</evidence>
<evidence type="ECO:0000256" key="3">
    <source>
        <dbReference type="ARBA" id="ARBA00022723"/>
    </source>
</evidence>
<comment type="similarity">
    <text evidence="2">Belongs to the sulfatase family.</text>
</comment>
<dbReference type="STRING" id="915059.NH26_07360"/>
<evidence type="ECO:0000256" key="2">
    <source>
        <dbReference type="ARBA" id="ARBA00008779"/>
    </source>
</evidence>
<feature type="coiled-coil region" evidence="7">
    <location>
        <begin position="421"/>
        <end position="448"/>
    </location>
</feature>
<accession>A0A1S1YYW0</accession>
<dbReference type="AlphaFoldDB" id="A0A1S1YYW0"/>
<dbReference type="InterPro" id="IPR024607">
    <property type="entry name" value="Sulfatase_CS"/>
</dbReference>
<protein>
    <submittedName>
        <fullName evidence="10">Sulfatase</fullName>
    </submittedName>
</protein>
<comment type="cofactor">
    <cofactor evidence="1">
        <name>Ca(2+)</name>
        <dbReference type="ChEBI" id="CHEBI:29108"/>
    </cofactor>
</comment>
<keyword evidence="4 8" id="KW-0732">Signal</keyword>
<name>A0A1S1YYW0_FLAPC</name>
<gene>
    <name evidence="10" type="ORF">NH26_07360</name>
</gene>
<keyword evidence="11" id="KW-1185">Reference proteome</keyword>
<dbReference type="CDD" id="cd16144">
    <property type="entry name" value="ARS_like"/>
    <property type="match status" value="1"/>
</dbReference>
<dbReference type="InterPro" id="IPR000917">
    <property type="entry name" value="Sulfatase_N"/>
</dbReference>
<evidence type="ECO:0000256" key="5">
    <source>
        <dbReference type="ARBA" id="ARBA00022801"/>
    </source>
</evidence>
<dbReference type="GO" id="GO:0046872">
    <property type="term" value="F:metal ion binding"/>
    <property type="evidence" value="ECO:0007669"/>
    <property type="project" value="UniProtKB-KW"/>
</dbReference>
<organism evidence="10 11">
    <name type="scientific">Flammeovirga pacifica</name>
    <dbReference type="NCBI Taxonomy" id="915059"/>
    <lineage>
        <taxon>Bacteria</taxon>
        <taxon>Pseudomonadati</taxon>
        <taxon>Bacteroidota</taxon>
        <taxon>Cytophagia</taxon>
        <taxon>Cytophagales</taxon>
        <taxon>Flammeovirgaceae</taxon>
        <taxon>Flammeovirga</taxon>
    </lineage>
</organism>
<sequence length="481" mass="55934">MKMMKHSLLFLLFVGAISCTSAQKTQQTEEKQPNIVLLFVDDYGWADLEGRKESFQTPNISQLKTESMEFTRAYIPTPTCSPSRASMLTGKEAARLQMPRHIPHEHEDGSNTKEFHKWETDPVRRGSRNWLPLEEITYAEKLKEFGYYNAFIGKWHLGHEPYHPIHQGFDEQIGVSNYGHPRSYYPKFFKDNNAYTEFDDKKGVYLTDVMTDTTIHFLENYDKDQPFMLSVWYYTVHGPHIGKKELIQKYLDQGMNQKYAEYHAMVECLDISVGKIMATLKRLNMDDNTMVILTSDQGGFFENGPLAGGKRQNTLGEGGARVPMFIKYPKMIEAGSECNTPIQTIDLFPTFMEVASGKKYTDENIQGKSIIPLLQGKEIEERNLYFMRSYEDQYAAIMNGDWKLKKYHSGKFELFNVVDDISEKNNLVQTETKRVEQMKKELLAWEEEVYAGWDEVTEENSYIYLLPKNKKREKKRLEAIK</sequence>
<dbReference type="Gene3D" id="3.40.720.10">
    <property type="entry name" value="Alkaline Phosphatase, subunit A"/>
    <property type="match status" value="1"/>
</dbReference>
<reference evidence="10 11" key="1">
    <citation type="journal article" date="2012" name="Int. J. Syst. Evol. Microbiol.">
        <title>Flammeovirga pacifica sp. nov., isolated from deep-sea sediment.</title>
        <authorList>
            <person name="Xu H."/>
            <person name="Fu Y."/>
            <person name="Yang N."/>
            <person name="Ding Z."/>
            <person name="Lai Q."/>
            <person name="Zeng R."/>
        </authorList>
    </citation>
    <scope>NUCLEOTIDE SEQUENCE [LARGE SCALE GENOMIC DNA]</scope>
    <source>
        <strain evidence="11">DSM 24597 / LMG 26175 / WPAGA1</strain>
    </source>
</reference>
<evidence type="ECO:0000256" key="8">
    <source>
        <dbReference type="SAM" id="SignalP"/>
    </source>
</evidence>
<proteinExistence type="inferred from homology"/>
<dbReference type="Proteomes" id="UP000179797">
    <property type="component" value="Unassembled WGS sequence"/>
</dbReference>
<dbReference type="SUPFAM" id="SSF53649">
    <property type="entry name" value="Alkaline phosphatase-like"/>
    <property type="match status" value="1"/>
</dbReference>
<evidence type="ECO:0000256" key="6">
    <source>
        <dbReference type="ARBA" id="ARBA00022837"/>
    </source>
</evidence>
<dbReference type="PANTHER" id="PTHR42693:SF42">
    <property type="entry name" value="ARYLSULFATASE G"/>
    <property type="match status" value="1"/>
</dbReference>
<dbReference type="Gene3D" id="3.30.1120.10">
    <property type="match status" value="1"/>
</dbReference>
<dbReference type="PROSITE" id="PS51257">
    <property type="entry name" value="PROKAR_LIPOPROTEIN"/>
    <property type="match status" value="1"/>
</dbReference>
<evidence type="ECO:0000313" key="10">
    <source>
        <dbReference type="EMBL" id="OHX66180.1"/>
    </source>
</evidence>
<dbReference type="GO" id="GO:0004065">
    <property type="term" value="F:arylsulfatase activity"/>
    <property type="evidence" value="ECO:0007669"/>
    <property type="project" value="TreeGrafter"/>
</dbReference>
<feature type="chain" id="PRO_5012277853" evidence="8">
    <location>
        <begin position="23"/>
        <end position="481"/>
    </location>
</feature>
<comment type="caution">
    <text evidence="10">The sequence shown here is derived from an EMBL/GenBank/DDBJ whole genome shotgun (WGS) entry which is preliminary data.</text>
</comment>
<evidence type="ECO:0000256" key="1">
    <source>
        <dbReference type="ARBA" id="ARBA00001913"/>
    </source>
</evidence>
<keyword evidence="5" id="KW-0378">Hydrolase</keyword>
<keyword evidence="7" id="KW-0175">Coiled coil</keyword>
<keyword evidence="6" id="KW-0106">Calcium</keyword>
<dbReference type="PANTHER" id="PTHR42693">
    <property type="entry name" value="ARYLSULFATASE FAMILY MEMBER"/>
    <property type="match status" value="1"/>
</dbReference>
<feature type="domain" description="Sulfatase N-terminal" evidence="9">
    <location>
        <begin position="33"/>
        <end position="355"/>
    </location>
</feature>
<dbReference type="EMBL" id="JRYR02000001">
    <property type="protein sequence ID" value="OHX66180.1"/>
    <property type="molecule type" value="Genomic_DNA"/>
</dbReference>